<proteinExistence type="predicted"/>
<dbReference type="RefSeq" id="WP_004339136.1">
    <property type="nucleotide sequence ID" value="NZ_JH660660.1"/>
</dbReference>
<reference evidence="2 3" key="1">
    <citation type="submission" date="2012-02" db="EMBL/GenBank/DDBJ databases">
        <title>Improved High-Quality Draft genome of Prevotella bivia DSM 20514.</title>
        <authorList>
            <consortium name="US DOE Joint Genome Institute (JGI-PGF)"/>
            <person name="Lucas S."/>
            <person name="Copeland A."/>
            <person name="Lapidus A."/>
            <person name="Bruce D."/>
            <person name="Goodwin L."/>
            <person name="Pitluck S."/>
            <person name="Peters L."/>
            <person name="Mikhailova N."/>
            <person name="Munk A.C.C."/>
            <person name="Kyrpides N."/>
            <person name="Mavromatis K."/>
            <person name="Detter J.C."/>
            <person name="Han C."/>
            <person name="Land M."/>
            <person name="Hauser L."/>
            <person name="Markowitz V."/>
            <person name="Cheng J.-F."/>
            <person name="Hugenholtz P."/>
            <person name="Woyke T."/>
            <person name="Wu D."/>
            <person name="Gronow S."/>
            <person name="Wellnitz S."/>
            <person name="Brambilla E."/>
            <person name="Klenk H.-P."/>
            <person name="Eisen J.A."/>
        </authorList>
    </citation>
    <scope>NUCLEOTIDE SEQUENCE [LARGE SCALE GENOMIC DNA]</scope>
    <source>
        <strain evidence="2 3">DSM 20514</strain>
    </source>
</reference>
<dbReference type="HOGENOM" id="CLU_035806_0_0_10"/>
<gene>
    <name evidence="2" type="ORF">PrebiDRAFT_0107</name>
</gene>
<keyword evidence="1" id="KW-0732">Signal</keyword>
<feature type="chain" id="PRO_5003698856" evidence="1">
    <location>
        <begin position="22"/>
        <end position="539"/>
    </location>
</feature>
<dbReference type="PROSITE" id="PS51257">
    <property type="entry name" value="PROKAR_LIPOPROTEIN"/>
    <property type="match status" value="1"/>
</dbReference>
<accession>I4Z6R0</accession>
<name>I4Z6R0_9BACT</name>
<dbReference type="Proteomes" id="UP000002786">
    <property type="component" value="Unassembled WGS sequence"/>
</dbReference>
<dbReference type="EMBL" id="JH660660">
    <property type="protein sequence ID" value="EIM31902.1"/>
    <property type="molecule type" value="Genomic_DNA"/>
</dbReference>
<evidence type="ECO:0000256" key="1">
    <source>
        <dbReference type="SAM" id="SignalP"/>
    </source>
</evidence>
<evidence type="ECO:0000313" key="3">
    <source>
        <dbReference type="Proteomes" id="UP000002786"/>
    </source>
</evidence>
<evidence type="ECO:0000313" key="2">
    <source>
        <dbReference type="EMBL" id="EIM31902.1"/>
    </source>
</evidence>
<keyword evidence="3" id="KW-1185">Reference proteome</keyword>
<feature type="signal peptide" evidence="1">
    <location>
        <begin position="1"/>
        <end position="21"/>
    </location>
</feature>
<dbReference type="AlphaFoldDB" id="I4Z6R0"/>
<protein>
    <submittedName>
        <fullName evidence="2">Uncharacterized protein</fullName>
    </submittedName>
</protein>
<organism evidence="2 3">
    <name type="scientific">Prevotella bivia DSM 20514</name>
    <dbReference type="NCBI Taxonomy" id="868129"/>
    <lineage>
        <taxon>Bacteria</taxon>
        <taxon>Pseudomonadati</taxon>
        <taxon>Bacteroidota</taxon>
        <taxon>Bacteroidia</taxon>
        <taxon>Bacteroidales</taxon>
        <taxon>Prevotellaceae</taxon>
        <taxon>Prevotella</taxon>
    </lineage>
</organism>
<sequence>MNKKVLVPLCASMGLLLGACTQNETDALSSGLTTFVATNPATRTSMATDGGGAFFWENDDQIWVKDKTDAWQKSVNKVEGGKTNTYNFQLAGSYDKTGSYTVHYTGKNSASADQVTIATAQTQTLPNTSTHLGESGDCGVGIAAGNTSTNATFGFHLSHKATCLVFAPFAKGREAANYKLTKITVKSDNTIAGNYTLSAQGLAIKDNEQKEIVLSTPNNDNAGFPLSTDKKDLATNGAYMMIAPGTHSLSVIYHVVNATKNLEKDVTITINSFTYNGGTHYRVPGNLGVLAPNSDGDHVASIDGGDLAESSDVPSLYSGHNYYMWDAKENYWSGHEWNAVTEVWQPTTNDATNGNYAKSNADGSRWYHEGSGDFEASVNSLFSQLPNANEMAWYIMRGDPHWDNTTRWEAFGKTYTGGLWLKKLSVIAQEQGRQPAKMKTAAPDGVNLLATTNFNFNYYKVDPTSGKPNDSEISKYFFLPALGYYNSGQLYECGSLGTYWSSSADPSNSSEAYRLAFSSDFVLIRDIDRYYGIVAQPFE</sequence>
<dbReference type="GeneID" id="78530177"/>